<dbReference type="InterPro" id="IPR008621">
    <property type="entry name" value="Cbb3-typ_cyt_oxidase_comp"/>
</dbReference>
<keyword evidence="1" id="KW-1133">Transmembrane helix</keyword>
<dbReference type="EMBL" id="JAIGYQ010000005">
    <property type="protein sequence ID" value="MBX7490736.1"/>
    <property type="molecule type" value="Genomic_DNA"/>
</dbReference>
<accession>A0ABS7JMV8</accession>
<organism evidence="2 3">
    <name type="scientific">Helicobacter turcicus</name>
    <dbReference type="NCBI Taxonomy" id="2867412"/>
    <lineage>
        <taxon>Bacteria</taxon>
        <taxon>Pseudomonadati</taxon>
        <taxon>Campylobacterota</taxon>
        <taxon>Epsilonproteobacteria</taxon>
        <taxon>Campylobacterales</taxon>
        <taxon>Helicobacteraceae</taxon>
        <taxon>Helicobacter</taxon>
    </lineage>
</organism>
<protein>
    <submittedName>
        <fullName evidence="2">Cytochrome c oxidase, cbb3-type, CcoQ subunit</fullName>
    </submittedName>
</protein>
<keyword evidence="1" id="KW-0812">Transmembrane</keyword>
<keyword evidence="1" id="KW-0472">Membrane</keyword>
<proteinExistence type="predicted"/>
<dbReference type="Pfam" id="PF05545">
    <property type="entry name" value="FixQ"/>
    <property type="match status" value="1"/>
</dbReference>
<dbReference type="InterPro" id="IPR014107">
    <property type="entry name" value="Cyt_c_oxidase_cbb3_CcoQ"/>
</dbReference>
<dbReference type="NCBIfam" id="TIGR02736">
    <property type="entry name" value="cbb3_Q_epsi"/>
    <property type="match status" value="1"/>
</dbReference>
<sequence length="72" mass="8825">MEYETIRVIQAYAYWFITLLLVVLLYAYIYHLYKNQRGGKIDYEKYARLALDDELDDRLIEKRNNQDKKKES</sequence>
<feature type="transmembrane region" description="Helical" evidence="1">
    <location>
        <begin position="12"/>
        <end position="33"/>
    </location>
</feature>
<gene>
    <name evidence="2" type="ORF">K4G57_04565</name>
</gene>
<evidence type="ECO:0000313" key="2">
    <source>
        <dbReference type="EMBL" id="MBX7490736.1"/>
    </source>
</evidence>
<dbReference type="RefSeq" id="WP_221532056.1">
    <property type="nucleotide sequence ID" value="NZ_JAIGYP010000005.1"/>
</dbReference>
<evidence type="ECO:0000256" key="1">
    <source>
        <dbReference type="SAM" id="Phobius"/>
    </source>
</evidence>
<evidence type="ECO:0000313" key="3">
    <source>
        <dbReference type="Proteomes" id="UP000700059"/>
    </source>
</evidence>
<dbReference type="Proteomes" id="UP000700059">
    <property type="component" value="Unassembled WGS sequence"/>
</dbReference>
<comment type="caution">
    <text evidence="2">The sequence shown here is derived from an EMBL/GenBank/DDBJ whole genome shotgun (WGS) entry which is preliminary data.</text>
</comment>
<reference evidence="2 3" key="1">
    <citation type="submission" date="2021-08" db="EMBL/GenBank/DDBJ databases">
        <title>Helicobacter spp. isolated from feces of Anatolian Ground Squirrel (Spermophilus xanthoprymnus) in Turkey.</title>
        <authorList>
            <person name="Aydin F."/>
            <person name="Abay S."/>
            <person name="Kayman T."/>
            <person name="Karakaya E."/>
            <person name="Saticioglu I.B."/>
        </authorList>
    </citation>
    <scope>NUCLEOTIDE SEQUENCE [LARGE SCALE GENOMIC DNA]</scope>
    <source>
        <strain evidence="2 3">Faydin-H70</strain>
    </source>
</reference>
<name>A0ABS7JMV8_9HELI</name>
<keyword evidence="3" id="KW-1185">Reference proteome</keyword>